<dbReference type="EMBL" id="AP027272">
    <property type="protein sequence ID" value="BDX06883.1"/>
    <property type="molecule type" value="Genomic_DNA"/>
</dbReference>
<protein>
    <submittedName>
        <fullName evidence="1">Kinase</fullName>
    </submittedName>
</protein>
<keyword evidence="1" id="KW-0418">Kinase</keyword>
<name>A0AA48HW11_9ALTE</name>
<dbReference type="Proteomes" id="UP001333710">
    <property type="component" value="Chromosome"/>
</dbReference>
<dbReference type="SUPFAM" id="SSF52540">
    <property type="entry name" value="P-loop containing nucleoside triphosphate hydrolases"/>
    <property type="match status" value="1"/>
</dbReference>
<evidence type="ECO:0000313" key="1">
    <source>
        <dbReference type="EMBL" id="BDX06883.1"/>
    </source>
</evidence>
<dbReference type="AlphaFoldDB" id="A0AA48HW11"/>
<proteinExistence type="predicted"/>
<dbReference type="KEGG" id="pmaw:MACH26_24040"/>
<keyword evidence="1" id="KW-0808">Transferase</keyword>
<sequence>MLLQDVAVNRSSAINAEFLANFLKVHQLPEHFTETVSDFFLPLAERIKNKVQEKSGTFYLGINGCQGSGKSTLSDFLGEWLTAQGLSVAVLSLDDFYHNRQIRKSLSESVSPLLATRGVPGTHDTQLMQQTLTSLATSEKCALPRFNKAIDDPHPKSQWPIMKGPVDLVIVEGWCWGVTAQTPLQLRYPVNALEAEQDANLTWRNWVNQQLLENYQPLHQMMDFWVMLQAPSFDNVFQWRLEQEQKLSAKLKDEKQHRVMSEQQIKDFIQYYQRLTEECLRTLPQQSDIVLKLNAQRTIVEVRGL</sequence>
<reference evidence="1" key="1">
    <citation type="submission" date="2023-01" db="EMBL/GenBank/DDBJ databases">
        <title>Complete genome sequence of Planctobacterium marinum strain Dej080120_11.</title>
        <authorList>
            <person name="Ueki S."/>
            <person name="Maruyama F."/>
        </authorList>
    </citation>
    <scope>NUCLEOTIDE SEQUENCE</scope>
    <source>
        <strain evidence="1">Dej080120_11</strain>
    </source>
</reference>
<keyword evidence="2" id="KW-1185">Reference proteome</keyword>
<gene>
    <name evidence="1" type="ORF">MACH26_24040</name>
</gene>
<accession>A0AA48HW11</accession>
<dbReference type="InterPro" id="IPR027417">
    <property type="entry name" value="P-loop_NTPase"/>
</dbReference>
<evidence type="ECO:0000313" key="2">
    <source>
        <dbReference type="Proteomes" id="UP001333710"/>
    </source>
</evidence>
<dbReference type="RefSeq" id="WP_338292879.1">
    <property type="nucleotide sequence ID" value="NZ_AP027272.1"/>
</dbReference>
<dbReference type="Pfam" id="PF03308">
    <property type="entry name" value="MeaB"/>
    <property type="match status" value="1"/>
</dbReference>
<organism evidence="1 2">
    <name type="scientific">Planctobacterium marinum</name>
    <dbReference type="NCBI Taxonomy" id="1631968"/>
    <lineage>
        <taxon>Bacteria</taxon>
        <taxon>Pseudomonadati</taxon>
        <taxon>Pseudomonadota</taxon>
        <taxon>Gammaproteobacteria</taxon>
        <taxon>Alteromonadales</taxon>
        <taxon>Alteromonadaceae</taxon>
        <taxon>Planctobacterium</taxon>
    </lineage>
</organism>
<dbReference type="GO" id="GO:0016301">
    <property type="term" value="F:kinase activity"/>
    <property type="evidence" value="ECO:0007669"/>
    <property type="project" value="UniProtKB-KW"/>
</dbReference>
<dbReference type="PANTHER" id="PTHR10285">
    <property type="entry name" value="URIDINE KINASE"/>
    <property type="match status" value="1"/>
</dbReference>
<dbReference type="Gene3D" id="3.40.50.300">
    <property type="entry name" value="P-loop containing nucleotide triphosphate hydrolases"/>
    <property type="match status" value="1"/>
</dbReference>